<evidence type="ECO:0000313" key="2">
    <source>
        <dbReference type="EMBL" id="GMA28645.1"/>
    </source>
</evidence>
<dbReference type="RefSeq" id="WP_284231982.1">
    <property type="nucleotide sequence ID" value="NZ_BSUL01000001.1"/>
</dbReference>
<proteinExistence type="predicted"/>
<name>A0AA37UFZ6_9MICO</name>
<reference evidence="2 3" key="1">
    <citation type="journal article" date="2014" name="Int. J. Syst. Evol. Microbiol.">
        <title>Complete genome sequence of Corynebacterium casei LMG S-19264T (=DSM 44701T), isolated from a smear-ripened cheese.</title>
        <authorList>
            <consortium name="US DOE Joint Genome Institute (JGI-PGF)"/>
            <person name="Walter F."/>
            <person name="Albersmeier A."/>
            <person name="Kalinowski J."/>
            <person name="Ruckert C."/>
        </authorList>
    </citation>
    <scope>NUCLEOTIDE SEQUENCE [LARGE SCALE GENOMIC DNA]</scope>
    <source>
        <strain evidence="2 3">NBRC 112289</strain>
    </source>
</reference>
<dbReference type="Gene3D" id="3.40.960.10">
    <property type="entry name" value="VSR Endonuclease"/>
    <property type="match status" value="1"/>
</dbReference>
<sequence>MQLLIDLVMLGGTARTRDLLQLGHSKYALAVAVRDGDLIRIRQGHYSVGRQDELGLSAYRIGGHLAGMSALIAHGVWVPRRVHPLEIAVPPHSRALRMPSDARRRLEPGAAIVHWDAERILRSAPFAESVAAALRRVAARLSAGELFAAFESALAKRLLSRSEAESLRALFARTVDPRFEQAGRLSGSGAESLLHFWLLGIGVGLIQQLSIPGVGDVDFVLGRWQIAEVDGAGYHSGPAEFERDRRRHAVASALGYRTLRFSARMVEEEFELVEAAILAALARGDHLSA</sequence>
<comment type="caution">
    <text evidence="2">The sequence shown here is derived from an EMBL/GenBank/DDBJ whole genome shotgun (WGS) entry which is preliminary data.</text>
</comment>
<gene>
    <name evidence="2" type="ORF">GCM10025874_18980</name>
</gene>
<dbReference type="EMBL" id="BSUL01000001">
    <property type="protein sequence ID" value="GMA28645.1"/>
    <property type="molecule type" value="Genomic_DNA"/>
</dbReference>
<dbReference type="Pfam" id="PF04480">
    <property type="entry name" value="DUF559"/>
    <property type="match status" value="1"/>
</dbReference>
<evidence type="ECO:0000313" key="3">
    <source>
        <dbReference type="Proteomes" id="UP001157160"/>
    </source>
</evidence>
<feature type="domain" description="DUF559" evidence="1">
    <location>
        <begin position="217"/>
        <end position="281"/>
    </location>
</feature>
<accession>A0AA37UFZ6</accession>
<keyword evidence="3" id="KW-1185">Reference proteome</keyword>
<evidence type="ECO:0000259" key="1">
    <source>
        <dbReference type="Pfam" id="PF04480"/>
    </source>
</evidence>
<dbReference type="InterPro" id="IPR007569">
    <property type="entry name" value="DUF559"/>
</dbReference>
<dbReference type="AlphaFoldDB" id="A0AA37UFZ6"/>
<dbReference type="Proteomes" id="UP001157160">
    <property type="component" value="Unassembled WGS sequence"/>
</dbReference>
<protein>
    <recommendedName>
        <fullName evidence="1">DUF559 domain-containing protein</fullName>
    </recommendedName>
</protein>
<organism evidence="2 3">
    <name type="scientific">Arenivirga flava</name>
    <dbReference type="NCBI Taxonomy" id="1930060"/>
    <lineage>
        <taxon>Bacteria</taxon>
        <taxon>Bacillati</taxon>
        <taxon>Actinomycetota</taxon>
        <taxon>Actinomycetes</taxon>
        <taxon>Micrococcales</taxon>
        <taxon>Microbacteriaceae</taxon>
        <taxon>Arenivirga</taxon>
    </lineage>
</organism>